<dbReference type="Gene3D" id="2.130.10.10">
    <property type="entry name" value="YVTN repeat-like/Quinoprotein amine dehydrogenase"/>
    <property type="match status" value="2"/>
</dbReference>
<evidence type="ECO:0000313" key="3">
    <source>
        <dbReference type="Proteomes" id="UP000613030"/>
    </source>
</evidence>
<reference evidence="2 3" key="1">
    <citation type="submission" date="2021-01" db="EMBL/GenBank/DDBJ databases">
        <title>Chryseolinea sp. Jin1 Genome sequencing and assembly.</title>
        <authorList>
            <person name="Kim I."/>
        </authorList>
    </citation>
    <scope>NUCLEOTIDE SEQUENCE [LARGE SCALE GENOMIC DNA]</scope>
    <source>
        <strain evidence="2 3">Jin1</strain>
    </source>
</reference>
<keyword evidence="3" id="KW-1185">Reference proteome</keyword>
<feature type="domain" description="Pyrrolo-quinoline quinone repeat" evidence="1">
    <location>
        <begin position="169"/>
        <end position="377"/>
    </location>
</feature>
<dbReference type="SMART" id="SM00564">
    <property type="entry name" value="PQQ"/>
    <property type="match status" value="4"/>
</dbReference>
<dbReference type="SUPFAM" id="SSF50998">
    <property type="entry name" value="Quinoprotein alcohol dehydrogenase-like"/>
    <property type="match status" value="1"/>
</dbReference>
<name>A0ABS1KX33_9BACT</name>
<sequence>MFLFDRERTGRLPFELGQRAFPELVWETTLRQYPVKGPESTAVFDDQGNLYFGCHDNGIYSLDPSGKIRWQFQTEDKVYSSPMLLNNRIYICANKSDVLCLRLDGTLDWVFHGFKQLASLSKMKRVLANVYSYWCYDYEFRKYMKINAWGSPNQVRKDTIVVNLYGLGVVALDATSGALKWRRDLGLPYNHLAGVAVSNVAGQDHIAAVSQSNGIFWLDEQGKIVWRRALKRGYNSWGNPSIDAADNAIYCSTSKGNVSAIVYKFSFAGALLWKHEMAAGIRGSIAVSHTDFVVVPTMRGELLFLDKKQGRVQVRKDIATKDRGLWTSVSMDLHDTLLVNTKASQHSGAMLRISRSGDVQWKVEYGKALAVPVLDKEGHIFTATWEGKYLKYKS</sequence>
<dbReference type="RefSeq" id="WP_202013679.1">
    <property type="nucleotide sequence ID" value="NZ_JAERRB010000009.1"/>
</dbReference>
<evidence type="ECO:0000259" key="1">
    <source>
        <dbReference type="Pfam" id="PF13360"/>
    </source>
</evidence>
<dbReference type="PANTHER" id="PTHR34512:SF30">
    <property type="entry name" value="OUTER MEMBRANE PROTEIN ASSEMBLY FACTOR BAMB"/>
    <property type="match status" value="1"/>
</dbReference>
<dbReference type="InterPro" id="IPR018391">
    <property type="entry name" value="PQQ_b-propeller_rpt"/>
</dbReference>
<comment type="caution">
    <text evidence="2">The sequence shown here is derived from an EMBL/GenBank/DDBJ whole genome shotgun (WGS) entry which is preliminary data.</text>
</comment>
<feature type="domain" description="Pyrrolo-quinoline quinone repeat" evidence="1">
    <location>
        <begin position="24"/>
        <end position="114"/>
    </location>
</feature>
<organism evidence="2 3">
    <name type="scientific">Chryseolinea lacunae</name>
    <dbReference type="NCBI Taxonomy" id="2801331"/>
    <lineage>
        <taxon>Bacteria</taxon>
        <taxon>Pseudomonadati</taxon>
        <taxon>Bacteroidota</taxon>
        <taxon>Cytophagia</taxon>
        <taxon>Cytophagales</taxon>
        <taxon>Fulvivirgaceae</taxon>
        <taxon>Chryseolinea</taxon>
    </lineage>
</organism>
<gene>
    <name evidence="2" type="ORF">JI741_22525</name>
</gene>
<dbReference type="InterPro" id="IPR002372">
    <property type="entry name" value="PQQ_rpt_dom"/>
</dbReference>
<evidence type="ECO:0000313" key="2">
    <source>
        <dbReference type="EMBL" id="MBL0744026.1"/>
    </source>
</evidence>
<dbReference type="InterPro" id="IPR011047">
    <property type="entry name" value="Quinoprotein_ADH-like_sf"/>
</dbReference>
<proteinExistence type="predicted"/>
<dbReference type="InterPro" id="IPR015943">
    <property type="entry name" value="WD40/YVTN_repeat-like_dom_sf"/>
</dbReference>
<accession>A0ABS1KX33</accession>
<dbReference type="EMBL" id="JAERRB010000009">
    <property type="protein sequence ID" value="MBL0744026.1"/>
    <property type="molecule type" value="Genomic_DNA"/>
</dbReference>
<dbReference type="Proteomes" id="UP000613030">
    <property type="component" value="Unassembled WGS sequence"/>
</dbReference>
<dbReference type="Pfam" id="PF13360">
    <property type="entry name" value="PQQ_2"/>
    <property type="match status" value="2"/>
</dbReference>
<protein>
    <submittedName>
        <fullName evidence="2">PQQ-binding-like beta-propeller repeat protein</fullName>
    </submittedName>
</protein>
<dbReference type="PANTHER" id="PTHR34512">
    <property type="entry name" value="CELL SURFACE PROTEIN"/>
    <property type="match status" value="1"/>
</dbReference>